<dbReference type="SUPFAM" id="SSF54637">
    <property type="entry name" value="Thioesterase/thiol ester dehydrase-isomerase"/>
    <property type="match status" value="1"/>
</dbReference>
<protein>
    <submittedName>
        <fullName evidence="1">3-hydroxyacyl-[acyl-carrier-protein] dehydratase FabZ</fullName>
        <ecNumber evidence="1">4.2.1.59</ecNumber>
    </submittedName>
</protein>
<dbReference type="OrthoDB" id="2922403at2"/>
<dbReference type="Pfam" id="PF22817">
    <property type="entry name" value="ApeP-like"/>
    <property type="match status" value="1"/>
</dbReference>
<gene>
    <name evidence="1" type="primary">fabZ_1</name>
    <name evidence="1" type="ORF">IMCC3317_22750</name>
</gene>
<keyword evidence="1" id="KW-0456">Lyase</keyword>
<dbReference type="EMBL" id="CP019288">
    <property type="protein sequence ID" value="QHI36905.1"/>
    <property type="molecule type" value="Genomic_DNA"/>
</dbReference>
<dbReference type="Gene3D" id="3.10.129.10">
    <property type="entry name" value="Hotdog Thioesterase"/>
    <property type="match status" value="1"/>
</dbReference>
<dbReference type="RefSeq" id="WP_160129574.1">
    <property type="nucleotide sequence ID" value="NZ_CP019288.1"/>
</dbReference>
<dbReference type="AlphaFoldDB" id="A0A7L4ZJV6"/>
<evidence type="ECO:0000313" key="2">
    <source>
        <dbReference type="Proteomes" id="UP000464657"/>
    </source>
</evidence>
<accession>A0A7L4ZJV6</accession>
<evidence type="ECO:0000313" key="1">
    <source>
        <dbReference type="EMBL" id="QHI36905.1"/>
    </source>
</evidence>
<dbReference type="Proteomes" id="UP000464657">
    <property type="component" value="Chromosome"/>
</dbReference>
<dbReference type="EC" id="4.2.1.59" evidence="1"/>
<dbReference type="InterPro" id="IPR029069">
    <property type="entry name" value="HotDog_dom_sf"/>
</dbReference>
<keyword evidence="2" id="KW-1185">Reference proteome</keyword>
<dbReference type="GO" id="GO:0019171">
    <property type="term" value="F:(3R)-hydroxyacyl-[acyl-carrier-protein] dehydratase activity"/>
    <property type="evidence" value="ECO:0007669"/>
    <property type="project" value="UniProtKB-EC"/>
</dbReference>
<name>A0A7L4ZJV6_9FLAO</name>
<sequence>MNLDRTNNKEIIQALPHKVPFIMVDELLYMDANKTIAKLFITEDNVFSKNGFFQEPGIMEHVAQSTALRPTLEAAEVQQDAPLGYFAAIKNFKLYELPPVNSVIETTSENVVVVKTAIKVNTRSTCNGKLICESEMLFYLNS</sequence>
<proteinExistence type="predicted"/>
<reference evidence="1 2" key="1">
    <citation type="journal article" date="2013" name="Int. J. Syst. Evol. Microbiol.">
        <title>Kordia antarctica sp. nov., isolated from Antarctic seawater.</title>
        <authorList>
            <person name="Baek K."/>
            <person name="Choi A."/>
            <person name="Kang I."/>
            <person name="Lee K."/>
            <person name="Cho J.C."/>
        </authorList>
    </citation>
    <scope>NUCLEOTIDE SEQUENCE [LARGE SCALE GENOMIC DNA]</scope>
    <source>
        <strain evidence="1 2">IMCC3317</strain>
    </source>
</reference>
<dbReference type="KEGG" id="kan:IMCC3317_22750"/>
<organism evidence="1 2">
    <name type="scientific">Kordia antarctica</name>
    <dbReference type="NCBI Taxonomy" id="1218801"/>
    <lineage>
        <taxon>Bacteria</taxon>
        <taxon>Pseudomonadati</taxon>
        <taxon>Bacteroidota</taxon>
        <taxon>Flavobacteriia</taxon>
        <taxon>Flavobacteriales</taxon>
        <taxon>Flavobacteriaceae</taxon>
        <taxon>Kordia</taxon>
    </lineage>
</organism>
<dbReference type="InterPro" id="IPR016776">
    <property type="entry name" value="ApeP-like_dehydratase"/>
</dbReference>